<name>A0ABN3HZM6_9ACTN</name>
<dbReference type="Proteomes" id="UP001500058">
    <property type="component" value="Unassembled WGS sequence"/>
</dbReference>
<accession>A0ABN3HZM6</accession>
<dbReference type="PANTHER" id="PTHR43856">
    <property type="entry name" value="CARDIOLIPIN HYDROLASE"/>
    <property type="match status" value="1"/>
</dbReference>
<evidence type="ECO:0000256" key="3">
    <source>
        <dbReference type="ARBA" id="ARBA00012027"/>
    </source>
</evidence>
<feature type="compositionally biased region" description="Polar residues" evidence="7">
    <location>
        <begin position="1"/>
        <end position="10"/>
    </location>
</feature>
<keyword evidence="5" id="KW-0442">Lipid degradation</keyword>
<dbReference type="InterPro" id="IPR001736">
    <property type="entry name" value="PLipase_D/transphosphatidylase"/>
</dbReference>
<reference evidence="9 10" key="1">
    <citation type="journal article" date="2019" name="Int. J. Syst. Evol. Microbiol.">
        <title>The Global Catalogue of Microorganisms (GCM) 10K type strain sequencing project: providing services to taxonomists for standard genome sequencing and annotation.</title>
        <authorList>
            <consortium name="The Broad Institute Genomics Platform"/>
            <consortium name="The Broad Institute Genome Sequencing Center for Infectious Disease"/>
            <person name="Wu L."/>
            <person name="Ma J."/>
        </authorList>
    </citation>
    <scope>NUCLEOTIDE SEQUENCE [LARGE SCALE GENOMIC DNA]</scope>
    <source>
        <strain evidence="9 10">JCM 6921</strain>
    </source>
</reference>
<protein>
    <recommendedName>
        <fullName evidence="3">phospholipase D</fullName>
        <ecNumber evidence="3">3.1.4.4</ecNumber>
    </recommendedName>
</protein>
<dbReference type="InterPro" id="IPR051406">
    <property type="entry name" value="PLD_domain"/>
</dbReference>
<dbReference type="InterPro" id="IPR025202">
    <property type="entry name" value="PLD-like_dom"/>
</dbReference>
<keyword evidence="4" id="KW-0378">Hydrolase</keyword>
<dbReference type="EMBL" id="BAAATJ010000004">
    <property type="protein sequence ID" value="GAA2391549.1"/>
    <property type="molecule type" value="Genomic_DNA"/>
</dbReference>
<dbReference type="Gene3D" id="3.30.870.10">
    <property type="entry name" value="Endonuclease Chain A"/>
    <property type="match status" value="2"/>
</dbReference>
<evidence type="ECO:0000256" key="7">
    <source>
        <dbReference type="SAM" id="MobiDB-lite"/>
    </source>
</evidence>
<evidence type="ECO:0000256" key="5">
    <source>
        <dbReference type="ARBA" id="ARBA00022963"/>
    </source>
</evidence>
<evidence type="ECO:0000256" key="1">
    <source>
        <dbReference type="ARBA" id="ARBA00000798"/>
    </source>
</evidence>
<comment type="caution">
    <text evidence="9">The sequence shown here is derived from an EMBL/GenBank/DDBJ whole genome shotgun (WGS) entry which is preliminary data.</text>
</comment>
<evidence type="ECO:0000259" key="8">
    <source>
        <dbReference type="PROSITE" id="PS50035"/>
    </source>
</evidence>
<evidence type="ECO:0000256" key="4">
    <source>
        <dbReference type="ARBA" id="ARBA00022801"/>
    </source>
</evidence>
<keyword evidence="10" id="KW-1185">Reference proteome</keyword>
<feature type="region of interest" description="Disordered" evidence="7">
    <location>
        <begin position="1"/>
        <end position="22"/>
    </location>
</feature>
<comment type="catalytic activity">
    <reaction evidence="1">
        <text>a 1,2-diacyl-sn-glycero-3-phosphocholine + H2O = a 1,2-diacyl-sn-glycero-3-phosphate + choline + H(+)</text>
        <dbReference type="Rhea" id="RHEA:14445"/>
        <dbReference type="ChEBI" id="CHEBI:15354"/>
        <dbReference type="ChEBI" id="CHEBI:15377"/>
        <dbReference type="ChEBI" id="CHEBI:15378"/>
        <dbReference type="ChEBI" id="CHEBI:57643"/>
        <dbReference type="ChEBI" id="CHEBI:58608"/>
        <dbReference type="EC" id="3.1.4.4"/>
    </reaction>
</comment>
<evidence type="ECO:0000256" key="6">
    <source>
        <dbReference type="ARBA" id="ARBA00023098"/>
    </source>
</evidence>
<dbReference type="RefSeq" id="WP_344630042.1">
    <property type="nucleotide sequence ID" value="NZ_BAAATJ010000004.1"/>
</dbReference>
<evidence type="ECO:0000313" key="9">
    <source>
        <dbReference type="EMBL" id="GAA2391549.1"/>
    </source>
</evidence>
<dbReference type="SUPFAM" id="SSF56024">
    <property type="entry name" value="Phospholipase D/nuclease"/>
    <property type="match status" value="2"/>
</dbReference>
<keyword evidence="6" id="KW-0443">Lipid metabolism</keyword>
<dbReference type="PANTHER" id="PTHR43856:SF1">
    <property type="entry name" value="MITOCHONDRIAL CARDIOLIPIN HYDROLASE"/>
    <property type="match status" value="1"/>
</dbReference>
<organism evidence="9 10">
    <name type="scientific">Streptomyces glaucosporus</name>
    <dbReference type="NCBI Taxonomy" id="284044"/>
    <lineage>
        <taxon>Bacteria</taxon>
        <taxon>Bacillati</taxon>
        <taxon>Actinomycetota</taxon>
        <taxon>Actinomycetes</taxon>
        <taxon>Kitasatosporales</taxon>
        <taxon>Streptomycetaceae</taxon>
        <taxon>Streptomyces</taxon>
    </lineage>
</organism>
<dbReference type="PROSITE" id="PS50035">
    <property type="entry name" value="PLD"/>
    <property type="match status" value="1"/>
</dbReference>
<evidence type="ECO:0000313" key="10">
    <source>
        <dbReference type="Proteomes" id="UP001500058"/>
    </source>
</evidence>
<feature type="domain" description="PLD phosphodiesterase" evidence="8">
    <location>
        <begin position="345"/>
        <end position="379"/>
    </location>
</feature>
<dbReference type="Pfam" id="PF13091">
    <property type="entry name" value="PLDc_2"/>
    <property type="match status" value="2"/>
</dbReference>
<gene>
    <name evidence="9" type="ORF">GCM10010420_14680</name>
</gene>
<evidence type="ECO:0000256" key="2">
    <source>
        <dbReference type="ARBA" id="ARBA00008664"/>
    </source>
</evidence>
<sequence>MSSLGPNTIQAKPAPLPDAGPQAAAAAAGLGTAAGDKAVINGPVFNDPLSGPGSGTPSSGQSAVLDQLVKLIDAVPAGGTIRLALHEFKADTTQVVPAVVNRLIAAHQRGVSVKIILNSTAKNEPVRQRLAEQLGEEDTGRSWVLGCGTGRGCLARNYLHAKFSTFSKVIWPDGSSNENVVFQSSSNLTDWYLFNSYNDAYTLSDAEMYAAYNRFFEDLRKGRTLPVNPGYGWTTPTGSTYRALFHPRQKAGADPMVNTLRSVKCSYTENGQRKQTDVRIAMLHFNQNRAAVAEELLRLRGQGCWIDIVHAEGGVDATVASILDRAASNGQRIQRRSCRITTSGRDIIPHTKAMMIDGAYDDDTIPRVYTGSANFTHLENSDDSQLRIMGRDAHSAYLSWFYKLRSACGG</sequence>
<proteinExistence type="inferred from homology"/>
<dbReference type="EC" id="3.1.4.4" evidence="3"/>
<comment type="similarity">
    <text evidence="2">Belongs to the phospholipase D family.</text>
</comment>